<dbReference type="RefSeq" id="WP_189689223.1">
    <property type="nucleotide sequence ID" value="NZ_BMYK01000018.1"/>
</dbReference>
<keyword evidence="4" id="KW-0804">Transcription</keyword>
<keyword evidence="2" id="KW-0805">Transcription regulation</keyword>
<dbReference type="InterPro" id="IPR000847">
    <property type="entry name" value="LysR_HTH_N"/>
</dbReference>
<accession>A0ABQ3G6W9</accession>
<proteinExistence type="inferred from homology"/>
<dbReference type="Proteomes" id="UP000626210">
    <property type="component" value="Unassembled WGS sequence"/>
</dbReference>
<dbReference type="SUPFAM" id="SSF53850">
    <property type="entry name" value="Periplasmic binding protein-like II"/>
    <property type="match status" value="1"/>
</dbReference>
<organism evidence="6 7">
    <name type="scientific">Pseudorhodoferax aquiterrae</name>
    <dbReference type="NCBI Taxonomy" id="747304"/>
    <lineage>
        <taxon>Bacteria</taxon>
        <taxon>Pseudomonadati</taxon>
        <taxon>Pseudomonadota</taxon>
        <taxon>Betaproteobacteria</taxon>
        <taxon>Burkholderiales</taxon>
        <taxon>Comamonadaceae</taxon>
    </lineage>
</organism>
<dbReference type="EMBL" id="BMYK01000018">
    <property type="protein sequence ID" value="GHC94202.1"/>
    <property type="molecule type" value="Genomic_DNA"/>
</dbReference>
<sequence length="304" mass="33359">MKPALPDLNLLRVFDAIWRCRSVTAAGAEIGLTQGSMSNALNRLRQHFDDPLFVRLQGRMQPTPLAEGLAEPVQLALRQLEQALAQRRAFVPATAVQGFRICMTEIAQRVFLPRLVQHLASTAPGVQLATVDMPPARAQAALAAGEIDLAIGYFAAFGDSFFAQRLFAEHYVVLARAGHPGIATRLTRAAYLQAAHISYRPAAASHELLDERLDRAFARAGVRRRVGLQVAHSMGLSVVVAQTDLIATVPSRLALSFADQPGLRVLPLPLAVPPIEIRQHWHLRSHQDPAHQWLRTQVATLFQA</sequence>
<name>A0ABQ3G6W9_9BURK</name>
<keyword evidence="7" id="KW-1185">Reference proteome</keyword>
<dbReference type="InterPro" id="IPR036390">
    <property type="entry name" value="WH_DNA-bd_sf"/>
</dbReference>
<evidence type="ECO:0000313" key="7">
    <source>
        <dbReference type="Proteomes" id="UP000626210"/>
    </source>
</evidence>
<feature type="domain" description="HTH lysR-type" evidence="5">
    <location>
        <begin position="6"/>
        <end position="63"/>
    </location>
</feature>
<evidence type="ECO:0000313" key="6">
    <source>
        <dbReference type="EMBL" id="GHC94202.1"/>
    </source>
</evidence>
<reference evidence="7" key="1">
    <citation type="journal article" date="2019" name="Int. J. Syst. Evol. Microbiol.">
        <title>The Global Catalogue of Microorganisms (GCM) 10K type strain sequencing project: providing services to taxonomists for standard genome sequencing and annotation.</title>
        <authorList>
            <consortium name="The Broad Institute Genomics Platform"/>
            <consortium name="The Broad Institute Genome Sequencing Center for Infectious Disease"/>
            <person name="Wu L."/>
            <person name="Ma J."/>
        </authorList>
    </citation>
    <scope>NUCLEOTIDE SEQUENCE [LARGE SCALE GENOMIC DNA]</scope>
    <source>
        <strain evidence="7">KCTC 23314</strain>
    </source>
</reference>
<dbReference type="PROSITE" id="PS50931">
    <property type="entry name" value="HTH_LYSR"/>
    <property type="match status" value="1"/>
</dbReference>
<keyword evidence="3" id="KW-0238">DNA-binding</keyword>
<evidence type="ECO:0000256" key="3">
    <source>
        <dbReference type="ARBA" id="ARBA00023125"/>
    </source>
</evidence>
<dbReference type="Pfam" id="PF00126">
    <property type="entry name" value="HTH_1"/>
    <property type="match status" value="1"/>
</dbReference>
<comment type="caution">
    <text evidence="6">The sequence shown here is derived from an EMBL/GenBank/DDBJ whole genome shotgun (WGS) entry which is preliminary data.</text>
</comment>
<dbReference type="PANTHER" id="PTHR30118">
    <property type="entry name" value="HTH-TYPE TRANSCRIPTIONAL REGULATOR LEUO-RELATED"/>
    <property type="match status" value="1"/>
</dbReference>
<comment type="similarity">
    <text evidence="1">Belongs to the LysR transcriptional regulatory family.</text>
</comment>
<dbReference type="InterPro" id="IPR036388">
    <property type="entry name" value="WH-like_DNA-bd_sf"/>
</dbReference>
<dbReference type="Gene3D" id="3.40.190.10">
    <property type="entry name" value="Periplasmic binding protein-like II"/>
    <property type="match status" value="2"/>
</dbReference>
<dbReference type="Gene3D" id="1.10.10.10">
    <property type="entry name" value="Winged helix-like DNA-binding domain superfamily/Winged helix DNA-binding domain"/>
    <property type="match status" value="1"/>
</dbReference>
<protein>
    <submittedName>
        <fullName evidence="6">LysR family transcriptional regulator</fullName>
    </submittedName>
</protein>
<dbReference type="InterPro" id="IPR005119">
    <property type="entry name" value="LysR_subst-bd"/>
</dbReference>
<evidence type="ECO:0000256" key="1">
    <source>
        <dbReference type="ARBA" id="ARBA00009437"/>
    </source>
</evidence>
<dbReference type="InterPro" id="IPR050389">
    <property type="entry name" value="LysR-type_TF"/>
</dbReference>
<gene>
    <name evidence="6" type="ORF">GCM10007320_45870</name>
</gene>
<evidence type="ECO:0000256" key="4">
    <source>
        <dbReference type="ARBA" id="ARBA00023163"/>
    </source>
</evidence>
<evidence type="ECO:0000259" key="5">
    <source>
        <dbReference type="PROSITE" id="PS50931"/>
    </source>
</evidence>
<dbReference type="SUPFAM" id="SSF46785">
    <property type="entry name" value="Winged helix' DNA-binding domain"/>
    <property type="match status" value="1"/>
</dbReference>
<dbReference type="PANTHER" id="PTHR30118:SF15">
    <property type="entry name" value="TRANSCRIPTIONAL REGULATORY PROTEIN"/>
    <property type="match status" value="1"/>
</dbReference>
<dbReference type="CDD" id="cd08459">
    <property type="entry name" value="PBP2_DntR_NahR_LinR_like"/>
    <property type="match status" value="1"/>
</dbReference>
<dbReference type="Pfam" id="PF03466">
    <property type="entry name" value="LysR_substrate"/>
    <property type="match status" value="1"/>
</dbReference>
<evidence type="ECO:0000256" key="2">
    <source>
        <dbReference type="ARBA" id="ARBA00023015"/>
    </source>
</evidence>